<sequence length="69" mass="7879">MKNNWKQIFEGEYLDIWQTPKGKDGKSDFVLAVGGTHLFLNANTVFPELKIATDTVSREMLEPNEACYQ</sequence>
<dbReference type="EMBL" id="UINC01219229">
    <property type="protein sequence ID" value="SVE46604.1"/>
    <property type="molecule type" value="Genomic_DNA"/>
</dbReference>
<reference evidence="1" key="1">
    <citation type="submission" date="2018-05" db="EMBL/GenBank/DDBJ databases">
        <authorList>
            <person name="Lanie J.A."/>
            <person name="Ng W.-L."/>
            <person name="Kazmierczak K.M."/>
            <person name="Andrzejewski T.M."/>
            <person name="Davidsen T.M."/>
            <person name="Wayne K.J."/>
            <person name="Tettelin H."/>
            <person name="Glass J.I."/>
            <person name="Rusch D."/>
            <person name="Podicherti R."/>
            <person name="Tsui H.-C.T."/>
            <person name="Winkler M.E."/>
        </authorList>
    </citation>
    <scope>NUCLEOTIDE SEQUENCE</scope>
</reference>
<accession>A0A383DQK4</accession>
<proteinExistence type="predicted"/>
<evidence type="ECO:0000313" key="1">
    <source>
        <dbReference type="EMBL" id="SVE46604.1"/>
    </source>
</evidence>
<protein>
    <submittedName>
        <fullName evidence="1">Uncharacterized protein</fullName>
    </submittedName>
</protein>
<name>A0A383DQK4_9ZZZZ</name>
<dbReference type="AlphaFoldDB" id="A0A383DQK4"/>
<organism evidence="1">
    <name type="scientific">marine metagenome</name>
    <dbReference type="NCBI Taxonomy" id="408172"/>
    <lineage>
        <taxon>unclassified sequences</taxon>
        <taxon>metagenomes</taxon>
        <taxon>ecological metagenomes</taxon>
    </lineage>
</organism>
<gene>
    <name evidence="1" type="ORF">METZ01_LOCUS499458</name>
</gene>